<evidence type="ECO:0000256" key="3">
    <source>
        <dbReference type="SAM" id="MobiDB-lite"/>
    </source>
</evidence>
<feature type="region of interest" description="Disordered" evidence="3">
    <location>
        <begin position="516"/>
        <end position="553"/>
    </location>
</feature>
<evidence type="ECO:0000313" key="6">
    <source>
        <dbReference type="Proteomes" id="UP001231189"/>
    </source>
</evidence>
<dbReference type="SUPFAM" id="SSF54495">
    <property type="entry name" value="UBC-like"/>
    <property type="match status" value="1"/>
</dbReference>
<dbReference type="Pfam" id="PF00179">
    <property type="entry name" value="UQ_con"/>
    <property type="match status" value="1"/>
</dbReference>
<evidence type="ECO:0000256" key="1">
    <source>
        <dbReference type="ARBA" id="ARBA00022679"/>
    </source>
</evidence>
<name>A0AAD8RIV5_LOLMU</name>
<dbReference type="PROSITE" id="PS50127">
    <property type="entry name" value="UBC_2"/>
    <property type="match status" value="1"/>
</dbReference>
<dbReference type="SMART" id="SM00212">
    <property type="entry name" value="UBCc"/>
    <property type="match status" value="1"/>
</dbReference>
<gene>
    <name evidence="5" type="ORF">QYE76_026496</name>
</gene>
<evidence type="ECO:0000259" key="4">
    <source>
        <dbReference type="PROSITE" id="PS50127"/>
    </source>
</evidence>
<evidence type="ECO:0000313" key="5">
    <source>
        <dbReference type="EMBL" id="KAK1620979.1"/>
    </source>
</evidence>
<dbReference type="AlphaFoldDB" id="A0AAD8RIV5"/>
<dbReference type="InterPro" id="IPR000608">
    <property type="entry name" value="UBC"/>
</dbReference>
<organism evidence="5 6">
    <name type="scientific">Lolium multiflorum</name>
    <name type="common">Italian ryegrass</name>
    <name type="synonym">Lolium perenne subsp. multiflorum</name>
    <dbReference type="NCBI Taxonomy" id="4521"/>
    <lineage>
        <taxon>Eukaryota</taxon>
        <taxon>Viridiplantae</taxon>
        <taxon>Streptophyta</taxon>
        <taxon>Embryophyta</taxon>
        <taxon>Tracheophyta</taxon>
        <taxon>Spermatophyta</taxon>
        <taxon>Magnoliopsida</taxon>
        <taxon>Liliopsida</taxon>
        <taxon>Poales</taxon>
        <taxon>Poaceae</taxon>
        <taxon>BOP clade</taxon>
        <taxon>Pooideae</taxon>
        <taxon>Poodae</taxon>
        <taxon>Poeae</taxon>
        <taxon>Poeae Chloroplast Group 2 (Poeae type)</taxon>
        <taxon>Loliodinae</taxon>
        <taxon>Loliinae</taxon>
        <taxon>Lolium</taxon>
    </lineage>
</organism>
<reference evidence="5" key="1">
    <citation type="submission" date="2023-07" db="EMBL/GenBank/DDBJ databases">
        <title>A chromosome-level genome assembly of Lolium multiflorum.</title>
        <authorList>
            <person name="Chen Y."/>
            <person name="Copetti D."/>
            <person name="Kolliker R."/>
            <person name="Studer B."/>
        </authorList>
    </citation>
    <scope>NUCLEOTIDE SEQUENCE</scope>
    <source>
        <strain evidence="5">02402/16</strain>
        <tissue evidence="5">Leaf</tissue>
    </source>
</reference>
<proteinExistence type="predicted"/>
<dbReference type="CDD" id="cd23837">
    <property type="entry name" value="UBCc_UBE2O"/>
    <property type="match status" value="1"/>
</dbReference>
<dbReference type="InterPro" id="IPR057735">
    <property type="entry name" value="UBE2O-like_tSH3-B"/>
</dbReference>
<dbReference type="Pfam" id="PF23043">
    <property type="entry name" value="SH3-B_UBE2O"/>
    <property type="match status" value="1"/>
</dbReference>
<evidence type="ECO:0000256" key="2">
    <source>
        <dbReference type="ARBA" id="ARBA00022786"/>
    </source>
</evidence>
<feature type="domain" description="UBC core" evidence="4">
    <location>
        <begin position="658"/>
        <end position="818"/>
    </location>
</feature>
<dbReference type="PANTHER" id="PTHR46116">
    <property type="entry name" value="(E3-INDEPENDENT) E2 UBIQUITIN-CONJUGATING ENZYME"/>
    <property type="match status" value="1"/>
</dbReference>
<comment type="caution">
    <text evidence="5">The sequence shown here is derived from an EMBL/GenBank/DDBJ whole genome shotgun (WGS) entry which is preliminary data.</text>
</comment>
<dbReference type="InterPro" id="IPR057734">
    <property type="entry name" value="UBE2O-like_SH3-C"/>
</dbReference>
<dbReference type="Pfam" id="PF23044">
    <property type="entry name" value="SH3-C_UBE2O"/>
    <property type="match status" value="1"/>
</dbReference>
<dbReference type="PANTHER" id="PTHR46116:SF32">
    <property type="entry name" value="OS05G0153132 PROTEIN"/>
    <property type="match status" value="1"/>
</dbReference>
<dbReference type="GO" id="GO:0061631">
    <property type="term" value="F:ubiquitin conjugating enzyme activity"/>
    <property type="evidence" value="ECO:0007669"/>
    <property type="project" value="TreeGrafter"/>
</dbReference>
<dbReference type="InterPro" id="IPR016135">
    <property type="entry name" value="UBQ-conjugating_enzyme/RWD"/>
</dbReference>
<protein>
    <recommendedName>
        <fullName evidence="4">UBC core domain-containing protein</fullName>
    </recommendedName>
</protein>
<keyword evidence="1" id="KW-0808">Transferase</keyword>
<dbReference type="InterPro" id="IPR057733">
    <property type="entry name" value="UBE2O-like_SH3-B"/>
</dbReference>
<dbReference type="Pfam" id="PF23046">
    <property type="entry name" value="tSH3-B_UBE2O"/>
    <property type="match status" value="1"/>
</dbReference>
<feature type="region of interest" description="Disordered" evidence="3">
    <location>
        <begin position="446"/>
        <end position="465"/>
    </location>
</feature>
<dbReference type="Proteomes" id="UP001231189">
    <property type="component" value="Unassembled WGS sequence"/>
</dbReference>
<accession>A0AAD8RIV5</accession>
<dbReference type="Gene3D" id="3.10.110.10">
    <property type="entry name" value="Ubiquitin Conjugating Enzyme"/>
    <property type="match status" value="1"/>
</dbReference>
<keyword evidence="6" id="KW-1185">Reference proteome</keyword>
<keyword evidence="2" id="KW-0833">Ubl conjugation pathway</keyword>
<sequence>MDVATACPDIHQHDLVSFGPGLLDCGVVEAKGAAVEEDGTSPPVPTFHILCLDNSTVTKKASDLTVIDRSYLNIAQVVASASNVGGQIGSITGATTMLDLVRLDERGEVVETVSGVSPSRVRRVRALGHGDLVVSGPWLGQVSDVSVDVDVSFDDGAICTVADAEGNEMLQTVTEYHYEKYLPQKNSRFFPGQRAGSAGSVFKDARWLRGQWNADRDVGTVVKVEMSGVLVHWIASAHCGTDKRLVEESAPPAYQNPRDLTFYCVAHNNFGWGPADRCFFTKPGSTHGDSSFAHDPQLEEEEQQHGACLDKVELPMTVAKTRTCVDVLWQDGTQQHGVPSESVVPFNNINDQEFLPGYHVVDNASLDGPTVNDDTASDGSTKPARRIGVVRTVCCKNQTVNVSWFKSAACPNEAREVECNDIVSAYDLELQPGDTTDLGDTVVRLLPPGSSDGETSIESQSKTEKNVAPTNLSWVGCVIDLPDGHVQVKWGDGSISTVLPHEIVVAYEEDYMELKDKTDEDSDTDSSSTDNDPINPAEDGDAESGSGESNEDGLLQSATFKGRFSSFVWSLIQLACEVLSQGKGFLTMWPLSWFPNSGLPAPTKENIRAPTNASGGEKNATDATTDDQSFRFSHFDVLQIPPDHHYIDTADEVSRGKSWPKTVQKEWKILENNLPETIYVRGFEDRMDLLRAVMVGASGTPYEDGLFFFDLQLPPSYPAVPPQVYYHSFGLCLNPNLYESGHVCLSLLNTWGGEGTEVWLPAESSLLQVLVSIQGLVLNDQPYYNEAGYETLVGTPKGRRNALPYGENAYLLTLRSMLHILRRPPQKFEAFVKDHFRSRGRFVLRTCEAYHQGCVDASVLGDVDATVVGRERPCSVGLKLALANMIPSLVAAFIEIGAEGCEEFQKMSVSLPQSLSTTQ</sequence>
<dbReference type="EMBL" id="JAUUTY010000006">
    <property type="protein sequence ID" value="KAK1620979.1"/>
    <property type="molecule type" value="Genomic_DNA"/>
</dbReference>